<evidence type="ECO:0000256" key="1">
    <source>
        <dbReference type="SAM" id="Coils"/>
    </source>
</evidence>
<reference evidence="3 4" key="2">
    <citation type="submission" date="2017-09" db="EMBL/GenBank/DDBJ databases">
        <title>Tripartite evolution among Lactobacillus johnsonii, Lactobacillus taiwanensis, Lactobacillus reuteri and their rodent host.</title>
        <authorList>
            <person name="Wang T."/>
            <person name="Knowles S."/>
            <person name="Cheng C."/>
        </authorList>
    </citation>
    <scope>NUCLEOTIDE SEQUENCE [LARGE SCALE GENOMIC DNA]</scope>
    <source>
        <strain evidence="3 4">103v</strain>
    </source>
</reference>
<name>A0A1C2A0B1_LIMRT</name>
<dbReference type="RefSeq" id="WP_065899174.1">
    <property type="nucleotide sequence ID" value="NZ_NGPH01000030.1"/>
</dbReference>
<keyword evidence="1" id="KW-0175">Coiled coil</keyword>
<dbReference type="EMBL" id="NGQC01000030">
    <property type="protein sequence ID" value="OYT03698.1"/>
    <property type="molecule type" value="Genomic_DNA"/>
</dbReference>
<dbReference type="Proteomes" id="UP000216122">
    <property type="component" value="Unassembled WGS sequence"/>
</dbReference>
<feature type="compositionally biased region" description="Basic and acidic residues" evidence="2">
    <location>
        <begin position="127"/>
        <end position="136"/>
    </location>
</feature>
<evidence type="ECO:0000256" key="2">
    <source>
        <dbReference type="SAM" id="MobiDB-lite"/>
    </source>
</evidence>
<evidence type="ECO:0000313" key="3">
    <source>
        <dbReference type="EMBL" id="OYT03698.1"/>
    </source>
</evidence>
<evidence type="ECO:0000313" key="4">
    <source>
        <dbReference type="Proteomes" id="UP000216122"/>
    </source>
</evidence>
<proteinExistence type="predicted"/>
<gene>
    <name evidence="3" type="ORF">CBG21_04840</name>
</gene>
<comment type="caution">
    <text evidence="3">The sequence shown here is derived from an EMBL/GenBank/DDBJ whole genome shotgun (WGS) entry which is preliminary data.</text>
</comment>
<feature type="coiled-coil region" evidence="1">
    <location>
        <begin position="28"/>
        <end position="69"/>
    </location>
</feature>
<organism evidence="3 4">
    <name type="scientific">Limosilactobacillus reuteri</name>
    <name type="common">Lactobacillus reuteri</name>
    <dbReference type="NCBI Taxonomy" id="1598"/>
    <lineage>
        <taxon>Bacteria</taxon>
        <taxon>Bacillati</taxon>
        <taxon>Bacillota</taxon>
        <taxon>Bacilli</taxon>
        <taxon>Lactobacillales</taxon>
        <taxon>Lactobacillaceae</taxon>
        <taxon>Limosilactobacillus</taxon>
    </lineage>
</organism>
<feature type="region of interest" description="Disordered" evidence="2">
    <location>
        <begin position="114"/>
        <end position="136"/>
    </location>
</feature>
<dbReference type="AlphaFoldDB" id="A0A1C2A0B1"/>
<reference evidence="4" key="1">
    <citation type="submission" date="2017-05" db="EMBL/GenBank/DDBJ databases">
        <authorList>
            <person name="Lin X.B."/>
            <person name="Stothard P."/>
            <person name="Tasseva G."/>
            <person name="Walter J."/>
        </authorList>
    </citation>
    <scope>NUCLEOTIDE SEQUENCE [LARGE SCALE GENOMIC DNA]</scope>
    <source>
        <strain evidence="4">103v</strain>
    </source>
</reference>
<sequence length="136" mass="15194">MNKNSVIKVLGVLLIIAVANWYVDSQKLHNAQNQIRTEQTAKSKATAQVEDLSVTNDDLTDQNKELKDSQTHIKDGQQIKNDKFTIDYEDDGNGDYTLTVYPNKKNEKMIAQQGDGAQGLEIVNVPKTDKRTTTAN</sequence>
<accession>A0A1C2A0B1</accession>
<protein>
    <submittedName>
        <fullName evidence="3">Uncharacterized protein</fullName>
    </submittedName>
</protein>